<name>A0AA45LCJ5_9PSEU</name>
<reference evidence="1" key="1">
    <citation type="submission" date="2021-04" db="EMBL/GenBank/DDBJ databases">
        <title>Genomic sequence of Actinosynnema pretiosum subsp. pretiosum ATCC 31280 (C-14919).</title>
        <authorList>
            <person name="Bai L."/>
            <person name="Wang X."/>
            <person name="Xiao Y."/>
        </authorList>
    </citation>
    <scope>NUCLEOTIDE SEQUENCE</scope>
    <source>
        <strain evidence="1">ATCC 31280</strain>
    </source>
</reference>
<dbReference type="AlphaFoldDB" id="A0AA45LCJ5"/>
<dbReference type="EMBL" id="CP073249">
    <property type="protein sequence ID" value="QUF06763.1"/>
    <property type="molecule type" value="Genomic_DNA"/>
</dbReference>
<dbReference type="Proteomes" id="UP000677152">
    <property type="component" value="Chromosome"/>
</dbReference>
<evidence type="ECO:0000313" key="2">
    <source>
        <dbReference type="Proteomes" id="UP000677152"/>
    </source>
</evidence>
<organism evidence="1 2">
    <name type="scientific">Actinosynnema pretiosum subsp. pretiosum</name>
    <dbReference type="NCBI Taxonomy" id="103721"/>
    <lineage>
        <taxon>Bacteria</taxon>
        <taxon>Bacillati</taxon>
        <taxon>Actinomycetota</taxon>
        <taxon>Actinomycetes</taxon>
        <taxon>Pseudonocardiales</taxon>
        <taxon>Pseudonocardiaceae</taxon>
        <taxon>Actinosynnema</taxon>
    </lineage>
</organism>
<proteinExistence type="predicted"/>
<evidence type="ECO:0000313" key="1">
    <source>
        <dbReference type="EMBL" id="QUF06763.1"/>
    </source>
</evidence>
<sequence length="194" mass="20901">MPRLPKNFRIDWVSVEPVESRGYLPAGPDTAVPAFFDAHIQLGDPPAAVSIEVQVTADSGPAIVELSIRSNSRTPITTSVLRQVLVDQLLREAMNAAVVPASVREEWLATLPPEHRERAVPTSTAPVPDGLSQADRDAHTAAQIYTEALAAGSKSPAVMVGHAMNRSRPQVARYIRRARELGLLPPLGPPEGDR</sequence>
<accession>A0AA45LCJ5</accession>
<gene>
    <name evidence="1" type="ORF">KCV87_12330</name>
</gene>
<protein>
    <submittedName>
        <fullName evidence="1">Uncharacterized protein</fullName>
    </submittedName>
</protein>